<feature type="compositionally biased region" description="Basic and acidic residues" evidence="1">
    <location>
        <begin position="186"/>
        <end position="195"/>
    </location>
</feature>
<evidence type="ECO:0000313" key="3">
    <source>
        <dbReference type="Proteomes" id="UP000886595"/>
    </source>
</evidence>
<evidence type="ECO:0000256" key="1">
    <source>
        <dbReference type="SAM" id="MobiDB-lite"/>
    </source>
</evidence>
<sequence>MIYHPGRSSVSSGPLAELLRGSAGSVMGNVFDSFSSHKAVRDLLRRRRKLQLLSKKPVPTDVQGSTSSDADRASKEGAPGLVNEDVGAEPSASGPKKKKKSKKSRGKATEELPLEEIASLDETTEGLEARKEKGGKKRPYEVATSSADHGEAPAVGREGAAEGPFESNHSEAAPEDRPRKKKKKRSIEAEPHPSRCEAAYRLPGGMLSKPSQGKKGLSAGQ</sequence>
<accession>A0A8X7PB97</accession>
<dbReference type="AlphaFoldDB" id="A0A8X7PB97"/>
<proteinExistence type="predicted"/>
<feature type="compositionally biased region" description="Acidic residues" evidence="1">
    <location>
        <begin position="112"/>
        <end position="125"/>
    </location>
</feature>
<feature type="compositionally biased region" description="Basic and acidic residues" evidence="1">
    <location>
        <begin position="168"/>
        <end position="178"/>
    </location>
</feature>
<dbReference type="EMBL" id="JAAMPC010000017">
    <property type="protein sequence ID" value="KAG2247548.1"/>
    <property type="molecule type" value="Genomic_DNA"/>
</dbReference>
<protein>
    <submittedName>
        <fullName evidence="2">Uncharacterized protein</fullName>
    </submittedName>
</protein>
<reference evidence="2 3" key="1">
    <citation type="submission" date="2020-02" db="EMBL/GenBank/DDBJ databases">
        <authorList>
            <person name="Ma Q."/>
            <person name="Huang Y."/>
            <person name="Song X."/>
            <person name="Pei D."/>
        </authorList>
    </citation>
    <scope>NUCLEOTIDE SEQUENCE [LARGE SCALE GENOMIC DNA]</scope>
    <source>
        <strain evidence="2">Sxm20200214</strain>
        <tissue evidence="2">Leaf</tissue>
    </source>
</reference>
<name>A0A8X7PB97_BRACI</name>
<dbReference type="Proteomes" id="UP000886595">
    <property type="component" value="Unassembled WGS sequence"/>
</dbReference>
<comment type="caution">
    <text evidence="2">The sequence shown here is derived from an EMBL/GenBank/DDBJ whole genome shotgun (WGS) entry which is preliminary data.</text>
</comment>
<feature type="region of interest" description="Disordered" evidence="1">
    <location>
        <begin position="50"/>
        <end position="221"/>
    </location>
</feature>
<keyword evidence="3" id="KW-1185">Reference proteome</keyword>
<gene>
    <name evidence="2" type="ORF">Bca52824_087176</name>
</gene>
<evidence type="ECO:0000313" key="2">
    <source>
        <dbReference type="EMBL" id="KAG2247548.1"/>
    </source>
</evidence>
<feature type="compositionally biased region" description="Basic residues" evidence="1">
    <location>
        <begin position="95"/>
        <end position="106"/>
    </location>
</feature>
<organism evidence="2 3">
    <name type="scientific">Brassica carinata</name>
    <name type="common">Ethiopian mustard</name>
    <name type="synonym">Abyssinian cabbage</name>
    <dbReference type="NCBI Taxonomy" id="52824"/>
    <lineage>
        <taxon>Eukaryota</taxon>
        <taxon>Viridiplantae</taxon>
        <taxon>Streptophyta</taxon>
        <taxon>Embryophyta</taxon>
        <taxon>Tracheophyta</taxon>
        <taxon>Spermatophyta</taxon>
        <taxon>Magnoliopsida</taxon>
        <taxon>eudicotyledons</taxon>
        <taxon>Gunneridae</taxon>
        <taxon>Pentapetalae</taxon>
        <taxon>rosids</taxon>
        <taxon>malvids</taxon>
        <taxon>Brassicales</taxon>
        <taxon>Brassicaceae</taxon>
        <taxon>Brassiceae</taxon>
        <taxon>Brassica</taxon>
    </lineage>
</organism>